<reference evidence="1 2" key="1">
    <citation type="submission" date="2018-11" db="EMBL/GenBank/DDBJ databases">
        <title>The draft genome sequence of Amphritea balenae JAMM 1525T.</title>
        <authorList>
            <person name="Fang Z."/>
            <person name="Zhang Y."/>
            <person name="Han X."/>
        </authorList>
    </citation>
    <scope>NUCLEOTIDE SEQUENCE [LARGE SCALE GENOMIC DNA]</scope>
    <source>
        <strain evidence="1 2">JAMM 1525</strain>
    </source>
</reference>
<dbReference type="Proteomes" id="UP000267535">
    <property type="component" value="Unassembled WGS sequence"/>
</dbReference>
<proteinExistence type="predicted"/>
<sequence>MHQISYGDYRITAMVRPVGRNRWLLVPKIYHKDLKDTIFHNAGELEQVPENQVMANTEEEAIKQCFELGKLVIDADLH</sequence>
<dbReference type="RefSeq" id="WP_124927341.1">
    <property type="nucleotide sequence ID" value="NZ_BMOH01000004.1"/>
</dbReference>
<dbReference type="OrthoDB" id="6120452at2"/>
<evidence type="ECO:0000313" key="2">
    <source>
        <dbReference type="Proteomes" id="UP000267535"/>
    </source>
</evidence>
<name>A0A3P1SML4_9GAMM</name>
<protein>
    <submittedName>
        <fullName evidence="1">Uncharacterized protein</fullName>
    </submittedName>
</protein>
<gene>
    <name evidence="1" type="ORF">EHS89_16830</name>
</gene>
<dbReference type="AlphaFoldDB" id="A0A3P1SML4"/>
<comment type="caution">
    <text evidence="1">The sequence shown here is derived from an EMBL/GenBank/DDBJ whole genome shotgun (WGS) entry which is preliminary data.</text>
</comment>
<evidence type="ECO:0000313" key="1">
    <source>
        <dbReference type="EMBL" id="RRC97502.1"/>
    </source>
</evidence>
<dbReference type="EMBL" id="RQXV01000011">
    <property type="protein sequence ID" value="RRC97502.1"/>
    <property type="molecule type" value="Genomic_DNA"/>
</dbReference>
<accession>A0A3P1SML4</accession>
<keyword evidence="2" id="KW-1185">Reference proteome</keyword>
<organism evidence="1 2">
    <name type="scientific">Amphritea balenae</name>
    <dbReference type="NCBI Taxonomy" id="452629"/>
    <lineage>
        <taxon>Bacteria</taxon>
        <taxon>Pseudomonadati</taxon>
        <taxon>Pseudomonadota</taxon>
        <taxon>Gammaproteobacteria</taxon>
        <taxon>Oceanospirillales</taxon>
        <taxon>Oceanospirillaceae</taxon>
        <taxon>Amphritea</taxon>
    </lineage>
</organism>